<dbReference type="OrthoDB" id="1938625at2759"/>
<dbReference type="EMBL" id="PKPP01013107">
    <property type="protein sequence ID" value="PWA41399.1"/>
    <property type="molecule type" value="Genomic_DNA"/>
</dbReference>
<reference evidence="1 2" key="1">
    <citation type="journal article" date="2018" name="Mol. Plant">
        <title>The genome of Artemisia annua provides insight into the evolution of Asteraceae family and artemisinin biosynthesis.</title>
        <authorList>
            <person name="Shen Q."/>
            <person name="Zhang L."/>
            <person name="Liao Z."/>
            <person name="Wang S."/>
            <person name="Yan T."/>
            <person name="Shi P."/>
            <person name="Liu M."/>
            <person name="Fu X."/>
            <person name="Pan Q."/>
            <person name="Wang Y."/>
            <person name="Lv Z."/>
            <person name="Lu X."/>
            <person name="Zhang F."/>
            <person name="Jiang W."/>
            <person name="Ma Y."/>
            <person name="Chen M."/>
            <person name="Hao X."/>
            <person name="Li L."/>
            <person name="Tang Y."/>
            <person name="Lv G."/>
            <person name="Zhou Y."/>
            <person name="Sun X."/>
            <person name="Brodelius P.E."/>
            <person name="Rose J.K.C."/>
            <person name="Tang K."/>
        </authorList>
    </citation>
    <scope>NUCLEOTIDE SEQUENCE [LARGE SCALE GENOMIC DNA]</scope>
    <source>
        <strain evidence="2">cv. Huhao1</strain>
        <tissue evidence="1">Leaf</tissue>
    </source>
</reference>
<sequence>MDVDPADGVATDIGPTSIVLEPSTAAPSGEDPHIFMLNASNLIHSLKCFECSSGLKVNISKSRFFGVGVPISDVEQVGGSIRCAFDKLPFMYLGLLVGRSMRARGGWNDVVDRFNARLSA</sequence>
<evidence type="ECO:0000313" key="2">
    <source>
        <dbReference type="Proteomes" id="UP000245207"/>
    </source>
</evidence>
<protein>
    <submittedName>
        <fullName evidence="1">RNA-directed DNA polymerase, eukaryota</fullName>
    </submittedName>
</protein>
<evidence type="ECO:0000313" key="1">
    <source>
        <dbReference type="EMBL" id="PWA41399.1"/>
    </source>
</evidence>
<dbReference type="PANTHER" id="PTHR33116">
    <property type="entry name" value="REVERSE TRANSCRIPTASE ZINC-BINDING DOMAIN-CONTAINING PROTEIN-RELATED-RELATED"/>
    <property type="match status" value="1"/>
</dbReference>
<keyword evidence="1" id="KW-0808">Transferase</keyword>
<keyword evidence="1" id="KW-0695">RNA-directed DNA polymerase</keyword>
<gene>
    <name evidence="1" type="ORF">CTI12_AA548650</name>
</gene>
<keyword evidence="1" id="KW-0548">Nucleotidyltransferase</keyword>
<organism evidence="1 2">
    <name type="scientific">Artemisia annua</name>
    <name type="common">Sweet wormwood</name>
    <dbReference type="NCBI Taxonomy" id="35608"/>
    <lineage>
        <taxon>Eukaryota</taxon>
        <taxon>Viridiplantae</taxon>
        <taxon>Streptophyta</taxon>
        <taxon>Embryophyta</taxon>
        <taxon>Tracheophyta</taxon>
        <taxon>Spermatophyta</taxon>
        <taxon>Magnoliopsida</taxon>
        <taxon>eudicotyledons</taxon>
        <taxon>Gunneridae</taxon>
        <taxon>Pentapetalae</taxon>
        <taxon>asterids</taxon>
        <taxon>campanulids</taxon>
        <taxon>Asterales</taxon>
        <taxon>Asteraceae</taxon>
        <taxon>Asteroideae</taxon>
        <taxon>Anthemideae</taxon>
        <taxon>Artemisiinae</taxon>
        <taxon>Artemisia</taxon>
    </lineage>
</organism>
<dbReference type="AlphaFoldDB" id="A0A2U1KXC4"/>
<name>A0A2U1KXC4_ARTAN</name>
<accession>A0A2U1KXC4</accession>
<dbReference type="GO" id="GO:0003964">
    <property type="term" value="F:RNA-directed DNA polymerase activity"/>
    <property type="evidence" value="ECO:0007669"/>
    <property type="project" value="UniProtKB-KW"/>
</dbReference>
<keyword evidence="2" id="KW-1185">Reference proteome</keyword>
<proteinExistence type="predicted"/>
<dbReference type="Proteomes" id="UP000245207">
    <property type="component" value="Unassembled WGS sequence"/>
</dbReference>
<dbReference type="PANTHER" id="PTHR33116:SF79">
    <property type="entry name" value="REVERSE TRANSCRIPTASE DOMAIN, ZINC FINGER, CCHC-TYPE-RELATED"/>
    <property type="match status" value="1"/>
</dbReference>
<comment type="caution">
    <text evidence="1">The sequence shown here is derived from an EMBL/GenBank/DDBJ whole genome shotgun (WGS) entry which is preliminary data.</text>
</comment>